<evidence type="ECO:0000313" key="2">
    <source>
        <dbReference type="Proteomes" id="UP000298159"/>
    </source>
</evidence>
<comment type="caution">
    <text evidence="1">The sequence shown here is derived from an EMBL/GenBank/DDBJ whole genome shotgun (WGS) entry which is preliminary data.</text>
</comment>
<reference evidence="1 2" key="1">
    <citation type="submission" date="2019-04" db="EMBL/GenBank/DDBJ databases">
        <title>Streptomyces sp. nov. Bv016 isolated from bark of Buahinia variegata.</title>
        <authorList>
            <person name="Kanchanasin P."/>
            <person name="Tanasupawat S."/>
            <person name="Yuki M."/>
            <person name="Kudo T."/>
        </authorList>
    </citation>
    <scope>NUCLEOTIDE SEQUENCE [LARGE SCALE GENOMIC DNA]</scope>
    <source>
        <strain evidence="1 2">Bv016</strain>
    </source>
</reference>
<organism evidence="1 2">
    <name type="scientific">Streptomyces bauhiniae</name>
    <dbReference type="NCBI Taxonomy" id="2340725"/>
    <lineage>
        <taxon>Bacteria</taxon>
        <taxon>Bacillati</taxon>
        <taxon>Actinomycetota</taxon>
        <taxon>Actinomycetes</taxon>
        <taxon>Kitasatosporales</taxon>
        <taxon>Streptomycetaceae</taxon>
        <taxon>Streptomyces</taxon>
    </lineage>
</organism>
<evidence type="ECO:0000313" key="1">
    <source>
        <dbReference type="EMBL" id="TGN76764.1"/>
    </source>
</evidence>
<dbReference type="Proteomes" id="UP000298159">
    <property type="component" value="Unassembled WGS sequence"/>
</dbReference>
<dbReference type="RefSeq" id="WP_135786439.1">
    <property type="nucleotide sequence ID" value="NZ_SRRT01000004.1"/>
</dbReference>
<keyword evidence="2" id="KW-1185">Reference proteome</keyword>
<dbReference type="EMBL" id="SRRT01000004">
    <property type="protein sequence ID" value="TGN76764.1"/>
    <property type="molecule type" value="Genomic_DNA"/>
</dbReference>
<accession>A0A4Z1D5G4</accession>
<dbReference type="GeneID" id="95449192"/>
<sequence length="130" mass="14123">MEIAGRALPEGSWWDWEVLGWDAGRLRLAAGHDLTYHHGLEVHFLSPALVSCPFAFQDPVFRPPTAEERARLARSLGEDPPVIVAFEADGGGSEPVTCLIAAEGVEIRPGPVRRAVPGRPDWPGVHLVTD</sequence>
<gene>
    <name evidence="1" type="ORF">E5083_16440</name>
</gene>
<name>A0A4Z1D5G4_9ACTN</name>
<proteinExistence type="predicted"/>
<protein>
    <submittedName>
        <fullName evidence="1">Uncharacterized protein</fullName>
    </submittedName>
</protein>
<dbReference type="AlphaFoldDB" id="A0A4Z1D5G4"/>